<dbReference type="RefSeq" id="WP_261299993.1">
    <property type="nucleotide sequence ID" value="NZ_JAMTCD010000044.1"/>
</dbReference>
<evidence type="ECO:0000313" key="2">
    <source>
        <dbReference type="Proteomes" id="UP001155546"/>
    </source>
</evidence>
<keyword evidence="2" id="KW-1185">Reference proteome</keyword>
<dbReference type="EMBL" id="JAMTCD010000044">
    <property type="protein sequence ID" value="MCT7943705.1"/>
    <property type="molecule type" value="Genomic_DNA"/>
</dbReference>
<reference evidence="1" key="1">
    <citation type="journal article" date="2023" name="Int. J. Syst. Evol. Microbiol.">
        <title>&lt;i&gt;Shewanella septentrionalis&lt;/i&gt; sp. nov. and &lt;i&gt;Shewanella holmiensis&lt;/i&gt; sp. nov., isolated from Baltic Sea water and sediments.</title>
        <authorList>
            <person name="Martin-Rodriguez A.J."/>
            <person name="Thorell K."/>
            <person name="Joffre E."/>
            <person name="Jensie-Markopoulos S."/>
            <person name="Moore E.R.B."/>
            <person name="Sjoling A."/>
        </authorList>
    </citation>
    <scope>NUCLEOTIDE SEQUENCE</scope>
    <source>
        <strain evidence="1">SP1S2-7</strain>
    </source>
</reference>
<name>A0A9X2WQU6_9GAMM</name>
<protein>
    <submittedName>
        <fullName evidence="1">Uncharacterized protein</fullName>
    </submittedName>
</protein>
<evidence type="ECO:0000313" key="1">
    <source>
        <dbReference type="EMBL" id="MCT7943705.1"/>
    </source>
</evidence>
<dbReference type="Proteomes" id="UP001155546">
    <property type="component" value="Unassembled WGS sequence"/>
</dbReference>
<gene>
    <name evidence="1" type="ORF">NE535_18280</name>
</gene>
<comment type="caution">
    <text evidence="1">The sequence shown here is derived from an EMBL/GenBank/DDBJ whole genome shotgun (WGS) entry which is preliminary data.</text>
</comment>
<sequence length="261" mass="29276">MKKLGFMINSLILIMTFYCSMLSAEVSHVSINSRQFAINQAPSLKVNFISKHKDLNQFYFTIKQGSGQHAVELTLTASRINPYLIHLQGDGLIMDRQAKLIVSIFRNADWLQIASLPVFDAPLSNNAAELTSGVNLDNSLLKQKKTGMANSVKPSVAIEDSPLKKVMQLPTIVPDCLVNNSDNETLWKIANRYKLQWNTNVYGAMLAIFEVNTKAFSKQRIHLLLKDASLNCPAPHILAQYNDVSVDRRTFEALQAKHLVF</sequence>
<dbReference type="AlphaFoldDB" id="A0A9X2WQU6"/>
<organism evidence="1 2">
    <name type="scientific">Shewanella holmiensis</name>
    <dbReference type="NCBI Taxonomy" id="2952222"/>
    <lineage>
        <taxon>Bacteria</taxon>
        <taxon>Pseudomonadati</taxon>
        <taxon>Pseudomonadota</taxon>
        <taxon>Gammaproteobacteria</taxon>
        <taxon>Alteromonadales</taxon>
        <taxon>Shewanellaceae</taxon>
        <taxon>Shewanella</taxon>
    </lineage>
</organism>
<accession>A0A9X2WQU6</accession>
<proteinExistence type="predicted"/>